<dbReference type="Proteomes" id="UP000272400">
    <property type="component" value="Unassembled WGS sequence"/>
</dbReference>
<protein>
    <submittedName>
        <fullName evidence="2">Uncharacterized protein</fullName>
    </submittedName>
</protein>
<organism evidence="2 3">
    <name type="scientific">Actinocorallia herbida</name>
    <dbReference type="NCBI Taxonomy" id="58109"/>
    <lineage>
        <taxon>Bacteria</taxon>
        <taxon>Bacillati</taxon>
        <taxon>Actinomycetota</taxon>
        <taxon>Actinomycetes</taxon>
        <taxon>Streptosporangiales</taxon>
        <taxon>Thermomonosporaceae</taxon>
        <taxon>Actinocorallia</taxon>
    </lineage>
</organism>
<evidence type="ECO:0000256" key="1">
    <source>
        <dbReference type="SAM" id="MobiDB-lite"/>
    </source>
</evidence>
<proteinExistence type="predicted"/>
<evidence type="ECO:0000313" key="2">
    <source>
        <dbReference type="EMBL" id="ROO88818.1"/>
    </source>
</evidence>
<comment type="caution">
    <text evidence="2">The sequence shown here is derived from an EMBL/GenBank/DDBJ whole genome shotgun (WGS) entry which is preliminary data.</text>
</comment>
<sequence length="510" mass="55616">MSVLGAVARMKALRDGRAVPLASVRHVRLAEDPLVLIPLKLAGEAAAPLAAMVGNHPDKARVLLVPQPRNRDLRFAFFAELGRIVLGEVAAATATAETIEIKRGERKGETYERYLDAPQILVPNRAAIDFLRMAGRATRFRQTDGEWPVAPEVPVLGRWLTWFADRSDYPGASALCAMTELLGAHWASGQSSMEDGNLAALLGWIDPGPSLAALMGAPAPGRTLVGRDMAELAEDPLTVPPAGPATDPTFDNEILAPMITAYDTAPEGPAREHAEELLRERLAEQMEPTWRLMWHAVGLLRELPEAPHVPNRFEGDRQSFTNFEESLDEGVPQARHDGAVAAARRLASLEAAASRYSVQRALDDPLVMAEYRLTGEAFQGEVEAVDPENVNEKGLRRPLVTIRTKDRMRLEPGAIVHNTARTQKAEVLDVAFGRVTLRIENGMGNARKPLPGSIPEEGQAMCFTSFADEFRPGGSLPEPEDTPWTHGGPPEALLLEPNETTAEEMTHERA</sequence>
<dbReference type="OrthoDB" id="140186at2"/>
<dbReference type="EMBL" id="RJKE01000001">
    <property type="protein sequence ID" value="ROO88818.1"/>
    <property type="molecule type" value="Genomic_DNA"/>
</dbReference>
<dbReference type="AlphaFoldDB" id="A0A3N1D6S2"/>
<evidence type="ECO:0000313" key="3">
    <source>
        <dbReference type="Proteomes" id="UP000272400"/>
    </source>
</evidence>
<feature type="region of interest" description="Disordered" evidence="1">
    <location>
        <begin position="469"/>
        <end position="510"/>
    </location>
</feature>
<dbReference type="RefSeq" id="WP_123668008.1">
    <property type="nucleotide sequence ID" value="NZ_RJKE01000001.1"/>
</dbReference>
<name>A0A3N1D6S2_9ACTN</name>
<reference evidence="2 3" key="1">
    <citation type="submission" date="2018-11" db="EMBL/GenBank/DDBJ databases">
        <title>Sequencing the genomes of 1000 actinobacteria strains.</title>
        <authorList>
            <person name="Klenk H.-P."/>
        </authorList>
    </citation>
    <scope>NUCLEOTIDE SEQUENCE [LARGE SCALE GENOMIC DNA]</scope>
    <source>
        <strain evidence="2 3">DSM 44254</strain>
    </source>
</reference>
<keyword evidence="3" id="KW-1185">Reference proteome</keyword>
<gene>
    <name evidence="2" type="ORF">EDD29_6500</name>
</gene>
<accession>A0A3N1D6S2</accession>